<protein>
    <submittedName>
        <fullName evidence="1">Uncharacterized protein</fullName>
    </submittedName>
</protein>
<organism evidence="1 2">
    <name type="scientific">Monoraphidium neglectum</name>
    <dbReference type="NCBI Taxonomy" id="145388"/>
    <lineage>
        <taxon>Eukaryota</taxon>
        <taxon>Viridiplantae</taxon>
        <taxon>Chlorophyta</taxon>
        <taxon>core chlorophytes</taxon>
        <taxon>Chlorophyceae</taxon>
        <taxon>CS clade</taxon>
        <taxon>Sphaeropleales</taxon>
        <taxon>Selenastraceae</taxon>
        <taxon>Monoraphidium</taxon>
    </lineage>
</organism>
<evidence type="ECO:0000313" key="1">
    <source>
        <dbReference type="EMBL" id="KIZ01748.1"/>
    </source>
</evidence>
<dbReference type="PANTHER" id="PTHR46023:SF6">
    <property type="entry name" value="LIPASE CLASS 3 FAMILY PROTEIN"/>
    <property type="match status" value="1"/>
</dbReference>
<dbReference type="KEGG" id="mng:MNEG_6210"/>
<keyword evidence="2" id="KW-1185">Reference proteome</keyword>
<dbReference type="AlphaFoldDB" id="A0A0D2JRY2"/>
<proteinExistence type="predicted"/>
<sequence>MRRGIGVSSAGKQGNRVAALIGRVIKSTAEVASKLGQAKVECICICPAAVMELATECGDYVTSLVMRYDLVPRFSTASVEELKEEVLQIDYKGLLSEDVMGNENVKAAIEATTRAAEKFRVNEAAQKAQELLQKAHGAAGSLASRAAAHPAVQAAGEKAAGHANSLAHTIDSALSHSSPSKGATSDAAAAAASAGASENATDGAAPAKGVAAKAAAAKDAVAGAALQSEPVRAALGWVSAALKAAASAGKQPSERRDTAAAAAAAVAAVDKAEKKDVGGVVAERRVSGSGHEREAAEEAQEAGELVDVRLYAPGRIFWLRPTNDEAPEDQHKFELVDTGCDARFQRIVLRASCLTDHFPASAKAALQDVLSRVKKPAAA</sequence>
<dbReference type="OrthoDB" id="438440at2759"/>
<dbReference type="PANTHER" id="PTHR46023">
    <property type="entry name" value="LIPASE CLASS 3 PROTEIN-LIKE"/>
    <property type="match status" value="1"/>
</dbReference>
<evidence type="ECO:0000313" key="2">
    <source>
        <dbReference type="Proteomes" id="UP000054498"/>
    </source>
</evidence>
<dbReference type="EMBL" id="KK101209">
    <property type="protein sequence ID" value="KIZ01748.1"/>
    <property type="molecule type" value="Genomic_DNA"/>
</dbReference>
<accession>A0A0D2JRY2</accession>
<reference evidence="1 2" key="1">
    <citation type="journal article" date="2013" name="BMC Genomics">
        <title>Reconstruction of the lipid metabolism for the microalga Monoraphidium neglectum from its genome sequence reveals characteristics suitable for biofuel production.</title>
        <authorList>
            <person name="Bogen C."/>
            <person name="Al-Dilaimi A."/>
            <person name="Albersmeier A."/>
            <person name="Wichmann J."/>
            <person name="Grundmann M."/>
            <person name="Rupp O."/>
            <person name="Lauersen K.J."/>
            <person name="Blifernez-Klassen O."/>
            <person name="Kalinowski J."/>
            <person name="Goesmann A."/>
            <person name="Mussgnug J.H."/>
            <person name="Kruse O."/>
        </authorList>
    </citation>
    <scope>NUCLEOTIDE SEQUENCE [LARGE SCALE GENOMIC DNA]</scope>
    <source>
        <strain evidence="1 2">SAG 48.87</strain>
    </source>
</reference>
<dbReference type="RefSeq" id="XP_013900767.1">
    <property type="nucleotide sequence ID" value="XM_014045313.1"/>
</dbReference>
<gene>
    <name evidence="1" type="ORF">MNEG_6210</name>
</gene>
<dbReference type="GeneID" id="25739086"/>
<name>A0A0D2JRY2_9CHLO</name>
<dbReference type="Proteomes" id="UP000054498">
    <property type="component" value="Unassembled WGS sequence"/>
</dbReference>